<keyword evidence="4" id="KW-0175">Coiled coil</keyword>
<reference evidence="7 8" key="1">
    <citation type="submission" date="2015-08" db="EMBL/GenBank/DDBJ databases">
        <authorList>
            <person name="Babu N.S."/>
            <person name="Beckwith C.J."/>
            <person name="Beseler K.G."/>
            <person name="Brison A."/>
            <person name="Carone J.V."/>
            <person name="Caskin T.P."/>
            <person name="Diamond M."/>
            <person name="Durham M.E."/>
            <person name="Foxe J.M."/>
            <person name="Go M."/>
            <person name="Henderson B.A."/>
            <person name="Jones I.B."/>
            <person name="McGettigan J.A."/>
            <person name="Micheletti S.J."/>
            <person name="Nasrallah M.E."/>
            <person name="Ortiz D."/>
            <person name="Piller C.R."/>
            <person name="Privatt S.R."/>
            <person name="Schneider S.L."/>
            <person name="Sharp S."/>
            <person name="Smith T.C."/>
            <person name="Stanton J.D."/>
            <person name="Ullery H.E."/>
            <person name="Wilson R.J."/>
            <person name="Serrano M.G."/>
            <person name="Buck G."/>
            <person name="Lee V."/>
            <person name="Wang Y."/>
            <person name="Carvalho R."/>
            <person name="Voegtly L."/>
            <person name="Shi R."/>
            <person name="Duckworth R."/>
            <person name="Johnson A."/>
            <person name="Loviza R."/>
            <person name="Walstead R."/>
            <person name="Shah Z."/>
            <person name="Kiflezghi M."/>
            <person name="Wade K."/>
            <person name="Ball S.L."/>
            <person name="Bradley K.W."/>
            <person name="Asai D.J."/>
            <person name="Bowman C.A."/>
            <person name="Russell D.A."/>
            <person name="Pope W.H."/>
            <person name="Jacobs-Sera D."/>
            <person name="Hendrix R.W."/>
            <person name="Hatfull G.F."/>
        </authorList>
    </citation>
    <scope>NUCLEOTIDE SEQUENCE [LARGE SCALE GENOMIC DNA]</scope>
    <source>
        <strain evidence="7 8">DSM 27648</strain>
    </source>
</reference>
<dbReference type="Pfam" id="PF01420">
    <property type="entry name" value="Methylase_S"/>
    <property type="match status" value="1"/>
</dbReference>
<dbReference type="GO" id="GO:0009307">
    <property type="term" value="P:DNA restriction-modification system"/>
    <property type="evidence" value="ECO:0007669"/>
    <property type="project" value="UniProtKB-KW"/>
</dbReference>
<feature type="domain" description="Type I restriction modification DNA specificity" evidence="6">
    <location>
        <begin position="15"/>
        <end position="161"/>
    </location>
</feature>
<keyword evidence="8" id="KW-1185">Reference proteome</keyword>
<sequence>MDDLAALVQYGSSSKTSEDEAGIPVLRMGNIVDGRLVFEGLKYLPHKHEEFPELLLKPGDVLFNRTNSPELVGKTAVFTAEHPSPCSFASYLIRLRFREYEPNLFAAYLNSTHGRAWIRSCVTQQVGQANVSGGKLKELEIPVPPLNEQRRIVAKLETLRARSSRAREALDAVPALLEKLRQSILAAAFRGDLTRHWRAKNKDVEPASKLLERIRIERRKKWEESELAKLKAKGKAPTDDRWKSKYTDPERVDTTRLPDLPEGWCWAAWQEVGFSQNGRAFPSSEYAEDGEKLLRPGNLHVSGKLEWTQANTRRMPRRWAEEYPDFVVGGNELVMNLTAQSLKDEFLGRVCLSGPEERCLLNQRIARLTPIGLPPRYWLWFFKSPMFRRHVDTLNTGSLIQHMFTSQLDEFAVPIMPLAEANLLIELLSERLEGARATMMLVKEQSARFPEIDRAILAKAFRGELVPQDSNDGAARIPNAGPDPDPGSSELPNSGKRTRNTRRKAS</sequence>
<dbReference type="CDD" id="cd17524">
    <property type="entry name" value="RMtype1_S_EcoUTORF5051P-TRD2-CR2_like"/>
    <property type="match status" value="1"/>
</dbReference>
<organism evidence="7 8">
    <name type="scientific">Labilithrix luteola</name>
    <dbReference type="NCBI Taxonomy" id="1391654"/>
    <lineage>
        <taxon>Bacteria</taxon>
        <taxon>Pseudomonadati</taxon>
        <taxon>Myxococcota</taxon>
        <taxon>Polyangia</taxon>
        <taxon>Polyangiales</taxon>
        <taxon>Labilitrichaceae</taxon>
        <taxon>Labilithrix</taxon>
    </lineage>
</organism>
<keyword evidence="3" id="KW-0238">DNA-binding</keyword>
<keyword evidence="2" id="KW-0680">Restriction system</keyword>
<dbReference type="InterPro" id="IPR051212">
    <property type="entry name" value="Type-I_RE_S_subunit"/>
</dbReference>
<evidence type="ECO:0000256" key="1">
    <source>
        <dbReference type="ARBA" id="ARBA00010923"/>
    </source>
</evidence>
<evidence type="ECO:0000256" key="5">
    <source>
        <dbReference type="SAM" id="MobiDB-lite"/>
    </source>
</evidence>
<feature type="region of interest" description="Disordered" evidence="5">
    <location>
        <begin position="467"/>
        <end position="506"/>
    </location>
</feature>
<protein>
    <submittedName>
        <fullName evidence="7">Type I restriction-modification system, specificity subunit S</fullName>
    </submittedName>
</protein>
<dbReference type="InterPro" id="IPR044946">
    <property type="entry name" value="Restrct_endonuc_typeI_TRD_sf"/>
</dbReference>
<feature type="region of interest" description="Disordered" evidence="5">
    <location>
        <begin position="227"/>
        <end position="246"/>
    </location>
</feature>
<evidence type="ECO:0000256" key="2">
    <source>
        <dbReference type="ARBA" id="ARBA00022747"/>
    </source>
</evidence>
<dbReference type="Proteomes" id="UP000064967">
    <property type="component" value="Chromosome"/>
</dbReference>
<name>A0A0K1QFB8_9BACT</name>
<feature type="compositionally biased region" description="Basic and acidic residues" evidence="5">
    <location>
        <begin position="236"/>
        <end position="246"/>
    </location>
</feature>
<dbReference type="InterPro" id="IPR000055">
    <property type="entry name" value="Restrct_endonuc_typeI_TRD"/>
</dbReference>
<dbReference type="STRING" id="1391654.AKJ09_11005"/>
<dbReference type="EMBL" id="CP012333">
    <property type="protein sequence ID" value="AKV04342.1"/>
    <property type="molecule type" value="Genomic_DNA"/>
</dbReference>
<feature type="coiled-coil region" evidence="4">
    <location>
        <begin position="418"/>
        <end position="445"/>
    </location>
</feature>
<dbReference type="SUPFAM" id="SSF116734">
    <property type="entry name" value="DNA methylase specificity domain"/>
    <property type="match status" value="2"/>
</dbReference>
<dbReference type="KEGG" id="llu:AKJ09_11005"/>
<evidence type="ECO:0000256" key="4">
    <source>
        <dbReference type="SAM" id="Coils"/>
    </source>
</evidence>
<evidence type="ECO:0000256" key="3">
    <source>
        <dbReference type="ARBA" id="ARBA00023125"/>
    </source>
</evidence>
<feature type="compositionally biased region" description="Basic residues" evidence="5">
    <location>
        <begin position="496"/>
        <end position="506"/>
    </location>
</feature>
<proteinExistence type="inferred from homology"/>
<dbReference type="AlphaFoldDB" id="A0A0K1QFB8"/>
<dbReference type="Gene3D" id="3.90.220.20">
    <property type="entry name" value="DNA methylase specificity domains"/>
    <property type="match status" value="2"/>
</dbReference>
<dbReference type="GO" id="GO:0003677">
    <property type="term" value="F:DNA binding"/>
    <property type="evidence" value="ECO:0007669"/>
    <property type="project" value="UniProtKB-KW"/>
</dbReference>
<gene>
    <name evidence="7" type="ORF">AKJ09_11005</name>
</gene>
<evidence type="ECO:0000259" key="6">
    <source>
        <dbReference type="Pfam" id="PF01420"/>
    </source>
</evidence>
<comment type="similarity">
    <text evidence="1">Belongs to the type-I restriction system S methylase family.</text>
</comment>
<dbReference type="PATRIC" id="fig|1391654.3.peg.11159"/>
<dbReference type="REBASE" id="120860">
    <property type="entry name" value="S.Llu27648I"/>
</dbReference>
<evidence type="ECO:0000313" key="7">
    <source>
        <dbReference type="EMBL" id="AKV04342.1"/>
    </source>
</evidence>
<evidence type="ECO:0000313" key="8">
    <source>
        <dbReference type="Proteomes" id="UP000064967"/>
    </source>
</evidence>
<dbReference type="PANTHER" id="PTHR43140">
    <property type="entry name" value="TYPE-1 RESTRICTION ENZYME ECOKI SPECIFICITY PROTEIN"/>
    <property type="match status" value="1"/>
</dbReference>
<dbReference type="PANTHER" id="PTHR43140:SF1">
    <property type="entry name" value="TYPE I RESTRICTION ENZYME ECOKI SPECIFICITY SUBUNIT"/>
    <property type="match status" value="1"/>
</dbReference>
<accession>A0A0K1QFB8</accession>